<protein>
    <submittedName>
        <fullName evidence="3">Uncharacterized protein</fullName>
    </submittedName>
</protein>
<keyword evidence="1" id="KW-0175">Coiled coil</keyword>
<feature type="coiled-coil region" evidence="1">
    <location>
        <begin position="104"/>
        <end position="131"/>
    </location>
</feature>
<evidence type="ECO:0000313" key="3">
    <source>
        <dbReference type="EMBL" id="KAL3676012.1"/>
    </source>
</evidence>
<name>A0ABD3GCU4_9MARC</name>
<dbReference type="AlphaFoldDB" id="A0ABD3GCU4"/>
<keyword evidence="4" id="KW-1185">Reference proteome</keyword>
<feature type="region of interest" description="Disordered" evidence="2">
    <location>
        <begin position="1"/>
        <end position="76"/>
    </location>
</feature>
<dbReference type="Proteomes" id="UP001633002">
    <property type="component" value="Unassembled WGS sequence"/>
</dbReference>
<sequence>MHRYDETKSSYTTRKEIPPSRTGGFISRREKQQEEVTRGGKEAKRSKGLFPEPKPAKRIRGLPAGEGGEGGSMPTLHRCAVPVKKQTPVDPAPALSKERPVRPVANEEVEISRLRRLLKEKDRELEQKNGDLWEAHDTLRRLGDGSLAPQDYFVREETIEHDT</sequence>
<proteinExistence type="predicted"/>
<evidence type="ECO:0000256" key="1">
    <source>
        <dbReference type="SAM" id="Coils"/>
    </source>
</evidence>
<organism evidence="3 4">
    <name type="scientific">Riccia sorocarpa</name>
    <dbReference type="NCBI Taxonomy" id="122646"/>
    <lineage>
        <taxon>Eukaryota</taxon>
        <taxon>Viridiplantae</taxon>
        <taxon>Streptophyta</taxon>
        <taxon>Embryophyta</taxon>
        <taxon>Marchantiophyta</taxon>
        <taxon>Marchantiopsida</taxon>
        <taxon>Marchantiidae</taxon>
        <taxon>Marchantiales</taxon>
        <taxon>Ricciaceae</taxon>
        <taxon>Riccia</taxon>
    </lineage>
</organism>
<gene>
    <name evidence="3" type="ORF">R1sor_025960</name>
</gene>
<accession>A0ABD3GCU4</accession>
<feature type="compositionally biased region" description="Basic and acidic residues" evidence="2">
    <location>
        <begin position="1"/>
        <end position="18"/>
    </location>
</feature>
<comment type="caution">
    <text evidence="3">The sequence shown here is derived from an EMBL/GenBank/DDBJ whole genome shotgun (WGS) entry which is preliminary data.</text>
</comment>
<dbReference type="EMBL" id="JBJQOH010000008">
    <property type="protein sequence ID" value="KAL3676012.1"/>
    <property type="molecule type" value="Genomic_DNA"/>
</dbReference>
<feature type="compositionally biased region" description="Basic and acidic residues" evidence="2">
    <location>
        <begin position="27"/>
        <end position="45"/>
    </location>
</feature>
<evidence type="ECO:0000313" key="4">
    <source>
        <dbReference type="Proteomes" id="UP001633002"/>
    </source>
</evidence>
<reference evidence="3 4" key="1">
    <citation type="submission" date="2024-09" db="EMBL/GenBank/DDBJ databases">
        <title>Chromosome-scale assembly of Riccia sorocarpa.</title>
        <authorList>
            <person name="Paukszto L."/>
        </authorList>
    </citation>
    <scope>NUCLEOTIDE SEQUENCE [LARGE SCALE GENOMIC DNA]</scope>
    <source>
        <strain evidence="3">LP-2024</strain>
        <tissue evidence="3">Aerial parts of the thallus</tissue>
    </source>
</reference>
<evidence type="ECO:0000256" key="2">
    <source>
        <dbReference type="SAM" id="MobiDB-lite"/>
    </source>
</evidence>